<feature type="domain" description="Glycosyl transferase family 1" evidence="2">
    <location>
        <begin position="268"/>
        <end position="424"/>
    </location>
</feature>
<sequence length="479" mass="53382">MARKPKDVAKAAAARPVSRLPVASRAPEAMADGRELRVLVMSHADPRVSKGGAEISAFQMYRELGTRPGIRTFFISASAGRFSERLGVRLIQPFEANEYVYVGGGYDHFIHSNPDPEFPAEFMTLLRDIRPDVVHLHHYANFGVEVFYQIRRAVPEARIVLTLHEYLAVCNHFGQMVKKPNFAPCYASGLRDCARCFPERTEQDFFLRDLFLKRFFRLVDHFVSPSRFLAERYIAWGIEADRISVIENGMPVTLRAAEGADAYEEDIEEGLVFGFFGQISRLKGIAVLFEAADLLAKEGISNIRIDVHGDASSQPPEFRKDFEERLAKAPVNIRYCGPYDNVRVHGLMRSVHAVLIPSIWWENSPLVIQEALLNRRPVICSDIGGMAEKVRNGVDGFHFHAGSGWSLAALLKRLAKEPHRLARLRDGLAVPSTVTETVSATLALYDSLKPARRSADASEVAPHDPAPVAANRAQPGVVL</sequence>
<evidence type="ECO:0000259" key="3">
    <source>
        <dbReference type="Pfam" id="PF13439"/>
    </source>
</evidence>
<dbReference type="CDD" id="cd03823">
    <property type="entry name" value="GT4_ExpE7-like"/>
    <property type="match status" value="1"/>
</dbReference>
<dbReference type="Proteomes" id="UP001196870">
    <property type="component" value="Unassembled WGS sequence"/>
</dbReference>
<dbReference type="Pfam" id="PF00534">
    <property type="entry name" value="Glycos_transf_1"/>
    <property type="match status" value="1"/>
</dbReference>
<name>A0ABS5EZ63_9PROT</name>
<dbReference type="SUPFAM" id="SSF53756">
    <property type="entry name" value="UDP-Glycosyltransferase/glycogen phosphorylase"/>
    <property type="match status" value="1"/>
</dbReference>
<keyword evidence="5" id="KW-1185">Reference proteome</keyword>
<organism evidence="4 5">
    <name type="scientific">Plastoroseomonas hellenica</name>
    <dbReference type="NCBI Taxonomy" id="2687306"/>
    <lineage>
        <taxon>Bacteria</taxon>
        <taxon>Pseudomonadati</taxon>
        <taxon>Pseudomonadota</taxon>
        <taxon>Alphaproteobacteria</taxon>
        <taxon>Acetobacterales</taxon>
        <taxon>Acetobacteraceae</taxon>
        <taxon>Plastoroseomonas</taxon>
    </lineage>
</organism>
<dbReference type="InterPro" id="IPR001296">
    <property type="entry name" value="Glyco_trans_1"/>
</dbReference>
<feature type="region of interest" description="Disordered" evidence="1">
    <location>
        <begin position="455"/>
        <end position="479"/>
    </location>
</feature>
<comment type="caution">
    <text evidence="4">The sequence shown here is derived from an EMBL/GenBank/DDBJ whole genome shotgun (WGS) entry which is preliminary data.</text>
</comment>
<dbReference type="InterPro" id="IPR028098">
    <property type="entry name" value="Glyco_trans_4-like_N"/>
</dbReference>
<evidence type="ECO:0000256" key="1">
    <source>
        <dbReference type="SAM" id="MobiDB-lite"/>
    </source>
</evidence>
<evidence type="ECO:0000313" key="4">
    <source>
        <dbReference type="EMBL" id="MBR0665579.1"/>
    </source>
</evidence>
<protein>
    <submittedName>
        <fullName evidence="4">Glycosyltransferase family 4 protein</fullName>
    </submittedName>
</protein>
<dbReference type="PANTHER" id="PTHR45947:SF13">
    <property type="entry name" value="TRANSFERASE"/>
    <property type="match status" value="1"/>
</dbReference>
<feature type="domain" description="Glycosyltransferase subfamily 4-like N-terminal" evidence="3">
    <location>
        <begin position="51"/>
        <end position="251"/>
    </location>
</feature>
<gene>
    <name evidence="4" type="ORF">GXW71_14565</name>
</gene>
<proteinExistence type="predicted"/>
<dbReference type="PANTHER" id="PTHR45947">
    <property type="entry name" value="SULFOQUINOVOSYL TRANSFERASE SQD2"/>
    <property type="match status" value="1"/>
</dbReference>
<reference evidence="5" key="1">
    <citation type="journal article" date="2021" name="Syst. Appl. Microbiol.">
        <title>Roseomonas hellenica sp. nov., isolated from roots of wild-growing Alkanna tinctoria.</title>
        <authorList>
            <person name="Rat A."/>
            <person name="Naranjo H.D."/>
            <person name="Lebbe L."/>
            <person name="Cnockaert M."/>
            <person name="Krigas N."/>
            <person name="Grigoriadou K."/>
            <person name="Maloupa E."/>
            <person name="Willems A."/>
        </authorList>
    </citation>
    <scope>NUCLEOTIDE SEQUENCE [LARGE SCALE GENOMIC DNA]</scope>
    <source>
        <strain evidence="5">LMG 31523</strain>
    </source>
</reference>
<accession>A0ABS5EZ63</accession>
<dbReference type="InterPro" id="IPR050194">
    <property type="entry name" value="Glycosyltransferase_grp1"/>
</dbReference>
<evidence type="ECO:0000259" key="2">
    <source>
        <dbReference type="Pfam" id="PF00534"/>
    </source>
</evidence>
<dbReference type="EMBL" id="JAAGBB010000016">
    <property type="protein sequence ID" value="MBR0665579.1"/>
    <property type="molecule type" value="Genomic_DNA"/>
</dbReference>
<dbReference type="RefSeq" id="WP_211853253.1">
    <property type="nucleotide sequence ID" value="NZ_JAAGBB010000016.1"/>
</dbReference>
<evidence type="ECO:0000313" key="5">
    <source>
        <dbReference type="Proteomes" id="UP001196870"/>
    </source>
</evidence>
<dbReference type="Pfam" id="PF13439">
    <property type="entry name" value="Glyco_transf_4"/>
    <property type="match status" value="1"/>
</dbReference>
<dbReference type="Gene3D" id="3.40.50.2000">
    <property type="entry name" value="Glycogen Phosphorylase B"/>
    <property type="match status" value="2"/>
</dbReference>